<keyword evidence="1" id="KW-0472">Membrane</keyword>
<evidence type="ECO:0000256" key="1">
    <source>
        <dbReference type="SAM" id="Phobius"/>
    </source>
</evidence>
<keyword evidence="1" id="KW-0812">Transmembrane</keyword>
<accession>A0A813G715</accession>
<organism evidence="2 3">
    <name type="scientific">Polarella glacialis</name>
    <name type="common">Dinoflagellate</name>
    <dbReference type="NCBI Taxonomy" id="89957"/>
    <lineage>
        <taxon>Eukaryota</taxon>
        <taxon>Sar</taxon>
        <taxon>Alveolata</taxon>
        <taxon>Dinophyceae</taxon>
        <taxon>Suessiales</taxon>
        <taxon>Suessiaceae</taxon>
        <taxon>Polarella</taxon>
    </lineage>
</organism>
<dbReference type="Gene3D" id="3.40.50.300">
    <property type="entry name" value="P-loop containing nucleotide triphosphate hydrolases"/>
    <property type="match status" value="1"/>
</dbReference>
<dbReference type="Proteomes" id="UP000654075">
    <property type="component" value="Unassembled WGS sequence"/>
</dbReference>
<protein>
    <submittedName>
        <fullName evidence="2">Uncharacterized protein</fullName>
    </submittedName>
</protein>
<feature type="transmembrane region" description="Helical" evidence="1">
    <location>
        <begin position="59"/>
        <end position="75"/>
    </location>
</feature>
<proteinExistence type="predicted"/>
<dbReference type="EMBL" id="CAJNNV010027599">
    <property type="protein sequence ID" value="CAE8620875.1"/>
    <property type="molecule type" value="Genomic_DNA"/>
</dbReference>
<evidence type="ECO:0000313" key="2">
    <source>
        <dbReference type="EMBL" id="CAE8620875.1"/>
    </source>
</evidence>
<evidence type="ECO:0000313" key="3">
    <source>
        <dbReference type="Proteomes" id="UP000654075"/>
    </source>
</evidence>
<feature type="transmembrane region" description="Helical" evidence="1">
    <location>
        <begin position="123"/>
        <end position="148"/>
    </location>
</feature>
<keyword evidence="3" id="KW-1185">Reference proteome</keyword>
<comment type="caution">
    <text evidence="2">The sequence shown here is derived from an EMBL/GenBank/DDBJ whole genome shotgun (WGS) entry which is preliminary data.</text>
</comment>
<keyword evidence="1" id="KW-1133">Transmembrane helix</keyword>
<dbReference type="InterPro" id="IPR027417">
    <property type="entry name" value="P-loop_NTPase"/>
</dbReference>
<gene>
    <name evidence="2" type="ORF">PGLA1383_LOCUS38401</name>
</gene>
<reference evidence="2" key="1">
    <citation type="submission" date="2021-02" db="EMBL/GenBank/DDBJ databases">
        <authorList>
            <person name="Dougan E. K."/>
            <person name="Rhodes N."/>
            <person name="Thang M."/>
            <person name="Chan C."/>
        </authorList>
    </citation>
    <scope>NUCLEOTIDE SEQUENCE</scope>
</reference>
<sequence length="169" mass="19192">MTYQLGDRQQCQLRSSDDGQAVLQRAKDTLEKAAFVGFYETLDEDFWGLKERIFPEVQVPYYIPFAFWVGAWLGLPRLRVLKYSANLSQEELDKISGFVNLDLQLYEWAKQGFKPGLTLHSSYASFFLANPICSLALACLLMLPFACWRIKCGFAFRPNLQSLGASKAG</sequence>
<dbReference type="AlphaFoldDB" id="A0A813G715"/>
<name>A0A813G715_POLGL</name>